<dbReference type="GO" id="GO:0016491">
    <property type="term" value="F:oxidoreductase activity"/>
    <property type="evidence" value="ECO:0007669"/>
    <property type="project" value="UniProtKB-KW"/>
</dbReference>
<comment type="similarity">
    <text evidence="3">Belongs to the complex I subunit 6 family.</text>
</comment>
<sequence length="187" mass="20409">MVSIFYISAIIAILASFKVITGTTLYSALLYLVIALLASASIFYSLGAYFSTVLEVILFVGIATILFISIRSYLDLGSPKFKQQEKGNLAPKFWLGPLILVFVLFVTLLYSIASTDYSLLINDKSSINSMSLEAVLLGPYILILELAALLILGTIIVTYHFINDITLTKDSLSGKPNKATVNKPAKK</sequence>
<comment type="subunit">
    <text evidence="2">Composed of 13 different subunits. Subunits NuoA, H, J, K, L, M, N constitute the membrane sector of the complex.</text>
</comment>
<comment type="caution">
    <text evidence="4">The sequence shown here is derived from an EMBL/GenBank/DDBJ whole genome shotgun (WGS) entry which is preliminary data.</text>
</comment>
<comment type="function">
    <text evidence="3">NDH-1 shuttles electrons from NADH, via FMN and iron-sulfur (Fe-S) centers, to quinones in the respiratory chain. Couples the redox reaction to proton translocation (for every two electrons transferred, four hydrogen ions are translocated across the cytoplasmic membrane), and thus conserves the redox energy in a proton gradient.</text>
</comment>
<keyword evidence="3" id="KW-0472">Membrane</keyword>
<evidence type="ECO:0000313" key="5">
    <source>
        <dbReference type="Proteomes" id="UP000506160"/>
    </source>
</evidence>
<gene>
    <name evidence="4" type="ORF">O970_07830</name>
</gene>
<feature type="transmembrane region" description="Helical" evidence="3">
    <location>
        <begin position="94"/>
        <end position="113"/>
    </location>
</feature>
<evidence type="ECO:0000256" key="3">
    <source>
        <dbReference type="RuleBase" id="RU004429"/>
    </source>
</evidence>
<comment type="caution">
    <text evidence="3">Lacks conserved residue(s) required for the propagation of feature annotation.</text>
</comment>
<evidence type="ECO:0000313" key="4">
    <source>
        <dbReference type="EMBL" id="TEA26635.1"/>
    </source>
</evidence>
<keyword evidence="3" id="KW-0520">NAD</keyword>
<feature type="transmembrane region" description="Helical" evidence="3">
    <location>
        <begin position="53"/>
        <end position="74"/>
    </location>
</feature>
<proteinExistence type="inferred from homology"/>
<name>A0AB94IB53_9GAMM</name>
<dbReference type="Pfam" id="PF00499">
    <property type="entry name" value="Oxidored_q3"/>
    <property type="match status" value="1"/>
</dbReference>
<dbReference type="EMBL" id="AWGA01000070">
    <property type="protein sequence ID" value="TEA26635.1"/>
    <property type="molecule type" value="Genomic_DNA"/>
</dbReference>
<keyword evidence="3" id="KW-0874">Quinone</keyword>
<dbReference type="Gene3D" id="1.20.120.1200">
    <property type="entry name" value="NADH-ubiquinone/plastoquinone oxidoreductase chain 6, subunit NuoJ"/>
    <property type="match status" value="1"/>
</dbReference>
<keyword evidence="5" id="KW-1185">Reference proteome</keyword>
<organism evidence="4 5">
    <name type="scientific">Candidatus Schmidhempelia bombi str. Bimp</name>
    <dbReference type="NCBI Taxonomy" id="1387197"/>
    <lineage>
        <taxon>Bacteria</taxon>
        <taxon>Pseudomonadati</taxon>
        <taxon>Pseudomonadota</taxon>
        <taxon>Gammaproteobacteria</taxon>
        <taxon>Orbales</taxon>
        <taxon>Orbaceae</taxon>
        <taxon>Candidatus Schmidhempelia</taxon>
    </lineage>
</organism>
<dbReference type="EC" id="7.1.1.-" evidence="3"/>
<dbReference type="GO" id="GO:0008137">
    <property type="term" value="F:NADH dehydrogenase (ubiquinone) activity"/>
    <property type="evidence" value="ECO:0007669"/>
    <property type="project" value="UniProtKB-UniRule"/>
</dbReference>
<reference evidence="4 5" key="1">
    <citation type="journal article" date="2014" name="Appl. Environ. Microbiol.">
        <title>Genomic features of a bumble bee symbiont reflect its host environment.</title>
        <authorList>
            <person name="Martinson V.G."/>
            <person name="Magoc T."/>
            <person name="Koch H."/>
            <person name="Salzberg S.L."/>
            <person name="Moran N.A."/>
        </authorList>
    </citation>
    <scope>NUCLEOTIDE SEQUENCE [LARGE SCALE GENOMIC DNA]</scope>
    <source>
        <strain evidence="4 5">Bimp</strain>
    </source>
</reference>
<keyword evidence="3" id="KW-1133">Transmembrane helix</keyword>
<dbReference type="RefSeq" id="WP_024496562.1">
    <property type="nucleotide sequence ID" value="NZ_AWGA01000070.1"/>
</dbReference>
<dbReference type="GO" id="GO:0005886">
    <property type="term" value="C:plasma membrane"/>
    <property type="evidence" value="ECO:0007669"/>
    <property type="project" value="UniProtKB-SubCell"/>
</dbReference>
<feature type="transmembrane region" description="Helical" evidence="3">
    <location>
        <begin position="28"/>
        <end position="46"/>
    </location>
</feature>
<dbReference type="AlphaFoldDB" id="A0AB94IB53"/>
<keyword evidence="4" id="KW-0560">Oxidoreductase</keyword>
<keyword evidence="3" id="KW-0812">Transmembrane</keyword>
<comment type="catalytic activity">
    <reaction evidence="3">
        <text>a quinone + NADH + 5 H(+)(in) = a quinol + NAD(+) + 4 H(+)(out)</text>
        <dbReference type="Rhea" id="RHEA:57888"/>
        <dbReference type="ChEBI" id="CHEBI:15378"/>
        <dbReference type="ChEBI" id="CHEBI:24646"/>
        <dbReference type="ChEBI" id="CHEBI:57540"/>
        <dbReference type="ChEBI" id="CHEBI:57945"/>
        <dbReference type="ChEBI" id="CHEBI:132124"/>
    </reaction>
</comment>
<evidence type="ECO:0000256" key="2">
    <source>
        <dbReference type="ARBA" id="ARBA00025811"/>
    </source>
</evidence>
<accession>A0AB94IB53</accession>
<dbReference type="InterPro" id="IPR042106">
    <property type="entry name" value="Nuo/plastoQ_OxRdtase_6_NuoJ"/>
</dbReference>
<dbReference type="Proteomes" id="UP000506160">
    <property type="component" value="Unassembled WGS sequence"/>
</dbReference>
<protein>
    <recommendedName>
        <fullName evidence="1 3">NADH-quinone oxidoreductase subunit J</fullName>
        <ecNumber evidence="3">7.1.1.-</ecNumber>
    </recommendedName>
</protein>
<comment type="subcellular location">
    <subcellularLocation>
        <location evidence="3">Cell membrane</location>
        <topology evidence="3">Multi-pass membrane protein</topology>
    </subcellularLocation>
</comment>
<dbReference type="GO" id="GO:0048038">
    <property type="term" value="F:quinone binding"/>
    <property type="evidence" value="ECO:0007669"/>
    <property type="project" value="UniProtKB-UniRule"/>
</dbReference>
<keyword evidence="3" id="KW-1003">Cell membrane</keyword>
<dbReference type="InterPro" id="IPR001457">
    <property type="entry name" value="NADH_UbQ/plastoQ_OxRdtase_su6"/>
</dbReference>
<evidence type="ECO:0000256" key="1">
    <source>
        <dbReference type="ARBA" id="ARBA00019907"/>
    </source>
</evidence>
<feature type="transmembrane region" description="Helical" evidence="3">
    <location>
        <begin position="134"/>
        <end position="162"/>
    </location>
</feature>